<gene>
    <name evidence="2" type="ORF">PTTG_01998</name>
</gene>
<dbReference type="Proteomes" id="UP000005240">
    <property type="component" value="Unassembled WGS sequence"/>
</dbReference>
<sequence length="251" mass="27302">MNENGIQVGHEKTNPAISTGTWGKTASWARSLLQLFMPARRGSTLSSGLGRRVAAKDCTALLRLAGFSSRGSIDAPGETRFQARLSAGTAKISAEDDPAATTDRDQPDSLTLEEPGPHQFRMSNITRKTTQIARRMTIALPLQRTFVSSSSIKKDFVQELYLRELKSYKPTPQSLQSLQTQVRDFTMPAAPAAPATPTAQDIAQEMQSWDSASLVNNQAQSSETAEVDVTGQSADEFLSFLERDHPPPAAH</sequence>
<evidence type="ECO:0000313" key="3">
    <source>
        <dbReference type="EnsemblFungi" id="PTTG_01998-t43_1-p1"/>
    </source>
</evidence>
<dbReference type="PANTHER" id="PTHR28207:SF1">
    <property type="entry name" value="ATP SYNTHASE SUBUNIT H, MITOCHONDRIAL"/>
    <property type="match status" value="1"/>
</dbReference>
<name>A0A0C4EMK8_PUCT1</name>
<keyword evidence="4" id="KW-1185">Reference proteome</keyword>
<reference evidence="3" key="4">
    <citation type="submission" date="2025-05" db="UniProtKB">
        <authorList>
            <consortium name="EnsemblFungi"/>
        </authorList>
    </citation>
    <scope>IDENTIFICATION</scope>
    <source>
        <strain evidence="3">isolate 1-1 / race 1 (BBBD)</strain>
    </source>
</reference>
<dbReference type="OrthoDB" id="274752at2759"/>
<dbReference type="GO" id="GO:0046933">
    <property type="term" value="F:proton-transporting ATP synthase activity, rotational mechanism"/>
    <property type="evidence" value="ECO:0007669"/>
    <property type="project" value="TreeGrafter"/>
</dbReference>
<dbReference type="VEuPathDB" id="FungiDB:PTTG_01998"/>
<dbReference type="InterPro" id="IPR019711">
    <property type="entry name" value="ATP_synth_F0_suH"/>
</dbReference>
<accession>A0A0C4EMK8</accession>
<reference evidence="2" key="2">
    <citation type="submission" date="2016-05" db="EMBL/GenBank/DDBJ databases">
        <title>Comparative analysis highlights variable genome content of wheat rusts and divergence of the mating loci.</title>
        <authorList>
            <person name="Cuomo C.A."/>
            <person name="Bakkeren G."/>
            <person name="Szabo L."/>
            <person name="Khalil H."/>
            <person name="Joly D."/>
            <person name="Goldberg J."/>
            <person name="Young S."/>
            <person name="Zeng Q."/>
            <person name="Fellers J."/>
        </authorList>
    </citation>
    <scope>NUCLEOTIDE SEQUENCE [LARGE SCALE GENOMIC DNA]</scope>
    <source>
        <strain evidence="2">1-1 BBBD Race 1</strain>
    </source>
</reference>
<dbReference type="PANTHER" id="PTHR28207">
    <property type="entry name" value="ATP SYNTHASE SUBUNIT H, MITOCHONDRIAL"/>
    <property type="match status" value="1"/>
</dbReference>
<evidence type="ECO:0000256" key="1">
    <source>
        <dbReference type="SAM" id="MobiDB-lite"/>
    </source>
</evidence>
<dbReference type="EnsemblFungi" id="PTTG_01998-t43_1">
    <property type="protein sequence ID" value="PTTG_01998-t43_1-p1"/>
    <property type="gene ID" value="PTTG_01998"/>
</dbReference>
<reference evidence="2" key="1">
    <citation type="submission" date="2009-11" db="EMBL/GenBank/DDBJ databases">
        <authorList>
            <consortium name="The Broad Institute Genome Sequencing Platform"/>
            <person name="Ward D."/>
            <person name="Feldgarden M."/>
            <person name="Earl A."/>
            <person name="Young S.K."/>
            <person name="Zeng Q."/>
            <person name="Koehrsen M."/>
            <person name="Alvarado L."/>
            <person name="Berlin A."/>
            <person name="Bochicchio J."/>
            <person name="Borenstein D."/>
            <person name="Chapman S.B."/>
            <person name="Chen Z."/>
            <person name="Engels R."/>
            <person name="Freedman E."/>
            <person name="Gellesch M."/>
            <person name="Goldberg J."/>
            <person name="Griggs A."/>
            <person name="Gujja S."/>
            <person name="Heilman E."/>
            <person name="Heiman D."/>
            <person name="Hepburn T."/>
            <person name="Howarth C."/>
            <person name="Jen D."/>
            <person name="Larson L."/>
            <person name="Lewis B."/>
            <person name="Mehta T."/>
            <person name="Park D."/>
            <person name="Pearson M."/>
            <person name="Roberts A."/>
            <person name="Saif S."/>
            <person name="Shea T."/>
            <person name="Shenoy N."/>
            <person name="Sisk P."/>
            <person name="Stolte C."/>
            <person name="Sykes S."/>
            <person name="Thomson T."/>
            <person name="Walk T."/>
            <person name="White J."/>
            <person name="Yandava C."/>
            <person name="Izard J."/>
            <person name="Baranova O.V."/>
            <person name="Blanton J.M."/>
            <person name="Tanner A.C."/>
            <person name="Dewhirst F.E."/>
            <person name="Haas B."/>
            <person name="Nusbaum C."/>
            <person name="Birren B."/>
        </authorList>
    </citation>
    <scope>NUCLEOTIDE SEQUENCE [LARGE SCALE GENOMIC DNA]</scope>
    <source>
        <strain evidence="2">1-1 BBBD Race 1</strain>
    </source>
</reference>
<organism evidence="2">
    <name type="scientific">Puccinia triticina (isolate 1-1 / race 1 (BBBD))</name>
    <name type="common">Brown leaf rust fungus</name>
    <dbReference type="NCBI Taxonomy" id="630390"/>
    <lineage>
        <taxon>Eukaryota</taxon>
        <taxon>Fungi</taxon>
        <taxon>Dikarya</taxon>
        <taxon>Basidiomycota</taxon>
        <taxon>Pucciniomycotina</taxon>
        <taxon>Pucciniomycetes</taxon>
        <taxon>Pucciniales</taxon>
        <taxon>Pucciniaceae</taxon>
        <taxon>Puccinia</taxon>
    </lineage>
</organism>
<reference evidence="3 4" key="3">
    <citation type="journal article" date="2017" name="G3 (Bethesda)">
        <title>Comparative analysis highlights variable genome content of wheat rusts and divergence of the mating loci.</title>
        <authorList>
            <person name="Cuomo C.A."/>
            <person name="Bakkeren G."/>
            <person name="Khalil H.B."/>
            <person name="Panwar V."/>
            <person name="Joly D."/>
            <person name="Linning R."/>
            <person name="Sakthikumar S."/>
            <person name="Song X."/>
            <person name="Adiconis X."/>
            <person name="Fan L."/>
            <person name="Goldberg J.M."/>
            <person name="Levin J.Z."/>
            <person name="Young S."/>
            <person name="Zeng Q."/>
            <person name="Anikster Y."/>
            <person name="Bruce M."/>
            <person name="Wang M."/>
            <person name="Yin C."/>
            <person name="McCallum B."/>
            <person name="Szabo L.J."/>
            <person name="Hulbert S."/>
            <person name="Chen X."/>
            <person name="Fellers J.P."/>
        </authorList>
    </citation>
    <scope>NUCLEOTIDE SEQUENCE</scope>
    <source>
        <strain evidence="4">Isolate 1-1 / race 1 (BBBD)</strain>
        <strain evidence="3">isolate 1-1 / race 1 (BBBD)</strain>
    </source>
</reference>
<protein>
    <submittedName>
        <fullName evidence="2 3">Uncharacterized protein</fullName>
    </submittedName>
</protein>
<evidence type="ECO:0000313" key="4">
    <source>
        <dbReference type="Proteomes" id="UP000005240"/>
    </source>
</evidence>
<feature type="region of interest" description="Disordered" evidence="1">
    <location>
        <begin position="88"/>
        <end position="118"/>
    </location>
</feature>
<dbReference type="AlphaFoldDB" id="A0A0C4EMK8"/>
<dbReference type="Pfam" id="PF10775">
    <property type="entry name" value="ATP_sub_h"/>
    <property type="match status" value="1"/>
</dbReference>
<dbReference type="STRING" id="630390.A0A0C4EMK8"/>
<proteinExistence type="predicted"/>
<evidence type="ECO:0000313" key="2">
    <source>
        <dbReference type="EMBL" id="OAV90891.1"/>
    </source>
</evidence>
<dbReference type="EMBL" id="ADAS02000092">
    <property type="protein sequence ID" value="OAV90891.1"/>
    <property type="molecule type" value="Genomic_DNA"/>
</dbReference>